<dbReference type="Pfam" id="PF00440">
    <property type="entry name" value="TetR_N"/>
    <property type="match status" value="1"/>
</dbReference>
<organism evidence="4 5">
    <name type="scientific">Desulfosarcina ovata subsp. sediminis</name>
    <dbReference type="NCBI Taxonomy" id="885957"/>
    <lineage>
        <taxon>Bacteria</taxon>
        <taxon>Pseudomonadati</taxon>
        <taxon>Thermodesulfobacteriota</taxon>
        <taxon>Desulfobacteria</taxon>
        <taxon>Desulfobacterales</taxon>
        <taxon>Desulfosarcinaceae</taxon>
        <taxon>Desulfosarcina</taxon>
    </lineage>
</organism>
<dbReference type="PANTHER" id="PTHR30328">
    <property type="entry name" value="TRANSCRIPTIONAL REPRESSOR"/>
    <property type="match status" value="1"/>
</dbReference>
<dbReference type="SUPFAM" id="SSF46689">
    <property type="entry name" value="Homeodomain-like"/>
    <property type="match status" value="1"/>
</dbReference>
<evidence type="ECO:0000256" key="2">
    <source>
        <dbReference type="PROSITE-ProRule" id="PRU00335"/>
    </source>
</evidence>
<accession>A0A5K7ZJ61</accession>
<dbReference type="InterPro" id="IPR050109">
    <property type="entry name" value="HTH-type_TetR-like_transc_reg"/>
</dbReference>
<feature type="domain" description="HTH tetR-type" evidence="3">
    <location>
        <begin position="26"/>
        <end position="86"/>
    </location>
</feature>
<protein>
    <recommendedName>
        <fullName evidence="3">HTH tetR-type domain-containing protein</fullName>
    </recommendedName>
</protein>
<name>A0A5K7ZJ61_9BACT</name>
<proteinExistence type="predicted"/>
<dbReference type="InterPro" id="IPR001647">
    <property type="entry name" value="HTH_TetR"/>
</dbReference>
<reference evidence="4 5" key="1">
    <citation type="submission" date="2019-11" db="EMBL/GenBank/DDBJ databases">
        <title>Comparative genomics of hydrocarbon-degrading Desulfosarcina strains.</title>
        <authorList>
            <person name="Watanabe M."/>
            <person name="Kojima H."/>
            <person name="Fukui M."/>
        </authorList>
    </citation>
    <scope>NUCLEOTIDE SEQUENCE [LARGE SCALE GENOMIC DNA]</scope>
    <source>
        <strain evidence="4 5">28bB2T</strain>
    </source>
</reference>
<evidence type="ECO:0000313" key="4">
    <source>
        <dbReference type="EMBL" id="BBO81036.1"/>
    </source>
</evidence>
<dbReference type="Gene3D" id="1.10.10.60">
    <property type="entry name" value="Homeodomain-like"/>
    <property type="match status" value="1"/>
</dbReference>
<dbReference type="Proteomes" id="UP000425960">
    <property type="component" value="Chromosome"/>
</dbReference>
<keyword evidence="1 2" id="KW-0238">DNA-binding</keyword>
<dbReference type="PANTHER" id="PTHR30328:SF54">
    <property type="entry name" value="HTH-TYPE TRANSCRIPTIONAL REPRESSOR SCO4008"/>
    <property type="match status" value="1"/>
</dbReference>
<dbReference type="AlphaFoldDB" id="A0A5K7ZJ61"/>
<evidence type="ECO:0000256" key="1">
    <source>
        <dbReference type="ARBA" id="ARBA00023125"/>
    </source>
</evidence>
<dbReference type="PRINTS" id="PR00455">
    <property type="entry name" value="HTHTETR"/>
</dbReference>
<sequence>MRAPHIFLKQTELDSMKRSGPNNKRQEKIDHILKKATEAFSQKGYDGASADDIATAAGMSKRSMYYYMGDKNTLYRAVIEEIDSGAKAELKKTMKHSDTLTPHEKLYKYINAVAQIVKNNEIHSVIIRELLSNNTSFLPQCSVEESLGLICKFIDETIEDGVKENVFIRANPMVSGVMIRSVFVYWRIIACHIDKKSEYYGQYIAKYGTDISDALVDEVYRMFIRILSEPKSKAAPKIKPKIRPKNRPRPRPRYRYRYRFILKAK</sequence>
<dbReference type="KEGG" id="dov:DSCO28_16020"/>
<evidence type="ECO:0000259" key="3">
    <source>
        <dbReference type="PROSITE" id="PS50977"/>
    </source>
</evidence>
<dbReference type="PROSITE" id="PS50977">
    <property type="entry name" value="HTH_TETR_2"/>
    <property type="match status" value="1"/>
</dbReference>
<gene>
    <name evidence="4" type="ORF">DSCO28_16020</name>
</gene>
<dbReference type="GO" id="GO:0003677">
    <property type="term" value="F:DNA binding"/>
    <property type="evidence" value="ECO:0007669"/>
    <property type="project" value="UniProtKB-UniRule"/>
</dbReference>
<dbReference type="Gene3D" id="1.10.357.10">
    <property type="entry name" value="Tetracycline Repressor, domain 2"/>
    <property type="match status" value="1"/>
</dbReference>
<dbReference type="EMBL" id="AP021876">
    <property type="protein sequence ID" value="BBO81036.1"/>
    <property type="molecule type" value="Genomic_DNA"/>
</dbReference>
<evidence type="ECO:0000313" key="5">
    <source>
        <dbReference type="Proteomes" id="UP000425960"/>
    </source>
</evidence>
<feature type="DNA-binding region" description="H-T-H motif" evidence="2">
    <location>
        <begin position="49"/>
        <end position="68"/>
    </location>
</feature>
<dbReference type="InterPro" id="IPR009057">
    <property type="entry name" value="Homeodomain-like_sf"/>
</dbReference>